<evidence type="ECO:0000256" key="3">
    <source>
        <dbReference type="PIRSR" id="PIRSR613078-2"/>
    </source>
</evidence>
<dbReference type="Proteomes" id="UP000075418">
    <property type="component" value="Unassembled WGS sequence"/>
</dbReference>
<feature type="binding site" evidence="3">
    <location>
        <begin position="8"/>
        <end position="15"/>
    </location>
    <ligand>
        <name>substrate</name>
    </ligand>
</feature>
<evidence type="ECO:0000256" key="2">
    <source>
        <dbReference type="PIRSR" id="PIRSR613078-1"/>
    </source>
</evidence>
<feature type="binding site" evidence="3">
    <location>
        <position position="58"/>
    </location>
    <ligand>
        <name>substrate</name>
    </ligand>
</feature>
<dbReference type="GO" id="GO:0004331">
    <property type="term" value="F:fructose-2,6-bisphosphate 2-phosphatase activity"/>
    <property type="evidence" value="ECO:0007669"/>
    <property type="project" value="TreeGrafter"/>
</dbReference>
<dbReference type="InterPro" id="IPR013078">
    <property type="entry name" value="His_Pase_superF_clade-1"/>
</dbReference>
<dbReference type="EMBL" id="LUGM01000002">
    <property type="protein sequence ID" value="KYH13682.1"/>
    <property type="molecule type" value="Genomic_DNA"/>
</dbReference>
<evidence type="ECO:0000313" key="4">
    <source>
        <dbReference type="EMBL" id="KYH13682.1"/>
    </source>
</evidence>
<protein>
    <submittedName>
        <fullName evidence="4">Phosphatase</fullName>
    </submittedName>
</protein>
<feature type="active site" description="Proton donor/acceptor" evidence="2">
    <location>
        <position position="82"/>
    </location>
</feature>
<dbReference type="InterPro" id="IPR051695">
    <property type="entry name" value="Phosphoglycerate_Mutase"/>
</dbReference>
<organism evidence="4 5">
    <name type="scientific">Staphylococcus kloosii</name>
    <dbReference type="NCBI Taxonomy" id="29384"/>
    <lineage>
        <taxon>Bacteria</taxon>
        <taxon>Bacillati</taxon>
        <taxon>Bacillota</taxon>
        <taxon>Bacilli</taxon>
        <taxon>Bacillales</taxon>
        <taxon>Staphylococcaceae</taxon>
        <taxon>Staphylococcus</taxon>
    </lineage>
</organism>
<evidence type="ECO:0000256" key="1">
    <source>
        <dbReference type="ARBA" id="ARBA00022801"/>
    </source>
</evidence>
<dbReference type="GO" id="GO:0043456">
    <property type="term" value="P:regulation of pentose-phosphate shunt"/>
    <property type="evidence" value="ECO:0007669"/>
    <property type="project" value="TreeGrafter"/>
</dbReference>
<comment type="caution">
    <text evidence="4">The sequence shown here is derived from an EMBL/GenBank/DDBJ whole genome shotgun (WGS) entry which is preliminary data.</text>
</comment>
<proteinExistence type="predicted"/>
<gene>
    <name evidence="4" type="ORF">A0131_02520</name>
</gene>
<accession>A0A151A2W6</accession>
<dbReference type="GO" id="GO:0005829">
    <property type="term" value="C:cytosol"/>
    <property type="evidence" value="ECO:0007669"/>
    <property type="project" value="TreeGrafter"/>
</dbReference>
<dbReference type="Gene3D" id="3.40.50.1240">
    <property type="entry name" value="Phosphoglycerate mutase-like"/>
    <property type="match status" value="1"/>
</dbReference>
<keyword evidence="1" id="KW-0378">Hydrolase</keyword>
<dbReference type="InterPro" id="IPR029033">
    <property type="entry name" value="His_PPase_superfam"/>
</dbReference>
<evidence type="ECO:0000313" key="5">
    <source>
        <dbReference type="Proteomes" id="UP000075418"/>
    </source>
</evidence>
<name>A0A151A2W6_9STAP</name>
<dbReference type="SUPFAM" id="SSF53254">
    <property type="entry name" value="Phosphoglycerate mutase-like"/>
    <property type="match status" value="1"/>
</dbReference>
<dbReference type="CDD" id="cd07067">
    <property type="entry name" value="HP_PGM_like"/>
    <property type="match status" value="1"/>
</dbReference>
<dbReference type="PROSITE" id="PS00175">
    <property type="entry name" value="PG_MUTASE"/>
    <property type="match status" value="1"/>
</dbReference>
<dbReference type="RefSeq" id="WP_061853913.1">
    <property type="nucleotide sequence ID" value="NZ_LUGM01000002.1"/>
</dbReference>
<dbReference type="PANTHER" id="PTHR46517:SF1">
    <property type="entry name" value="FRUCTOSE-2,6-BISPHOSPHATASE TIGAR"/>
    <property type="match status" value="1"/>
</dbReference>
<dbReference type="SMART" id="SM00855">
    <property type="entry name" value="PGAM"/>
    <property type="match status" value="1"/>
</dbReference>
<feature type="active site" description="Tele-phosphohistidine intermediate" evidence="2">
    <location>
        <position position="9"/>
    </location>
</feature>
<reference evidence="4 5" key="1">
    <citation type="submission" date="2016-02" db="EMBL/GenBank/DDBJ databases">
        <title>Draft genome sequence of hydrocarbon degrading Staphylococcus saprophyticus Strain CNV2, isolated from crude-oil contaminated soil from Noonmati Oil Refinery, Guwahati, Assam, India.</title>
        <authorList>
            <person name="Mukherjee A."/>
            <person name="Chettri B."/>
            <person name="Langpoklakpam J."/>
            <person name="Singh A.K."/>
            <person name="Chattopadhyay D.J."/>
        </authorList>
    </citation>
    <scope>NUCLEOTIDE SEQUENCE [LARGE SCALE GENOMIC DNA]</scope>
    <source>
        <strain evidence="4 5">CNV2</strain>
    </source>
</reference>
<dbReference type="GO" id="GO:0045820">
    <property type="term" value="P:negative regulation of glycolytic process"/>
    <property type="evidence" value="ECO:0007669"/>
    <property type="project" value="TreeGrafter"/>
</dbReference>
<dbReference type="Pfam" id="PF00300">
    <property type="entry name" value="His_Phos_1"/>
    <property type="match status" value="1"/>
</dbReference>
<dbReference type="InterPro" id="IPR001345">
    <property type="entry name" value="PG/BPGM_mutase_AS"/>
</dbReference>
<sequence length="190" mass="21418">MTEVCLVRHGETDWNKAGKLQGSTDVPLNETGKLQAQACGKLLQQQSWDVIIASPLSRAKDTAEIINTYLNLPLRVMPEFIERGFGDAEGLTAAERHEKYPNRDSKNSESTEALNRRLKEGLTTINNDYPNQKVLLITHGAAIHQILDIFDTDNKHKRDARLANGGLSNIYFREANWHIKDTNQITHLTD</sequence>
<dbReference type="AlphaFoldDB" id="A0A151A2W6"/>
<dbReference type="PANTHER" id="PTHR46517">
    <property type="entry name" value="FRUCTOSE-2,6-BISPHOSPHATASE TIGAR"/>
    <property type="match status" value="1"/>
</dbReference>
<dbReference type="SMR" id="A0A151A2W6"/>